<dbReference type="OrthoDB" id="1915375at2759"/>
<keyword evidence="1" id="KW-0472">Membrane</keyword>
<reference evidence="2 3" key="1">
    <citation type="journal article" date="2019" name="BMC Genomics">
        <title>New insights from Opisthorchis felineus genome: update on genomics of the epidemiologically important liver flukes.</title>
        <authorList>
            <person name="Ershov N.I."/>
            <person name="Mordvinov V.A."/>
            <person name="Prokhortchouk E.B."/>
            <person name="Pakharukova M.Y."/>
            <person name="Gunbin K.V."/>
            <person name="Ustyantsev K."/>
            <person name="Genaev M.A."/>
            <person name="Blinov A.G."/>
            <person name="Mazur A."/>
            <person name="Boulygina E."/>
            <person name="Tsygankova S."/>
            <person name="Khrameeva E."/>
            <person name="Chekanov N."/>
            <person name="Fan G."/>
            <person name="Xiao A."/>
            <person name="Zhang H."/>
            <person name="Xu X."/>
            <person name="Yang H."/>
            <person name="Solovyev V."/>
            <person name="Lee S.M."/>
            <person name="Liu X."/>
            <person name="Afonnikov D.A."/>
            <person name="Skryabin K.G."/>
        </authorList>
    </citation>
    <scope>NUCLEOTIDE SEQUENCE [LARGE SCALE GENOMIC DNA]</scope>
    <source>
        <strain evidence="2">AK-0245</strain>
        <tissue evidence="2">Whole organism</tissue>
    </source>
</reference>
<dbReference type="Proteomes" id="UP000308267">
    <property type="component" value="Unassembled WGS sequence"/>
</dbReference>
<keyword evidence="1" id="KW-1133">Transmembrane helix</keyword>
<dbReference type="Pfam" id="PF16029">
    <property type="entry name" value="DUF4787"/>
    <property type="match status" value="1"/>
</dbReference>
<dbReference type="PANTHER" id="PTHR35455:SF1">
    <property type="entry name" value="AGAP005842-PA"/>
    <property type="match status" value="1"/>
</dbReference>
<dbReference type="PANTHER" id="PTHR35455">
    <property type="entry name" value="UNNAMED PRODUCT"/>
    <property type="match status" value="1"/>
</dbReference>
<dbReference type="InterPro" id="IPR031985">
    <property type="entry name" value="DUF4787"/>
</dbReference>
<comment type="caution">
    <text evidence="2">The sequence shown here is derived from an EMBL/GenBank/DDBJ whole genome shotgun (WGS) entry which is preliminary data.</text>
</comment>
<name>A0A4S2L097_OPIFE</name>
<keyword evidence="1" id="KW-0812">Transmembrane</keyword>
<protein>
    <submittedName>
        <fullName evidence="2">Uncharacterized protein</fullName>
    </submittedName>
</protein>
<accession>A0A4S2L097</accession>
<evidence type="ECO:0000313" key="3">
    <source>
        <dbReference type="Proteomes" id="UP000308267"/>
    </source>
</evidence>
<evidence type="ECO:0000313" key="2">
    <source>
        <dbReference type="EMBL" id="TGZ55861.1"/>
    </source>
</evidence>
<keyword evidence="3" id="KW-1185">Reference proteome</keyword>
<feature type="transmembrane region" description="Helical" evidence="1">
    <location>
        <begin position="12"/>
        <end position="32"/>
    </location>
</feature>
<sequence length="117" mass="13517">MALKTSAVCDMVTLFDFVVQLLLLHVVFSQFAHPYYPYKRKSQNERAFHELESACAKNCPLTPELLHKRCTRTCMSQACYDSLYSFDELEEGEIDVRLSSFKGCVIQQLKVKDSRLL</sequence>
<gene>
    <name evidence="2" type="ORF">CRM22_010268</name>
</gene>
<dbReference type="STRING" id="147828.A0A4S2L097"/>
<proteinExistence type="predicted"/>
<evidence type="ECO:0000256" key="1">
    <source>
        <dbReference type="SAM" id="Phobius"/>
    </source>
</evidence>
<dbReference type="EMBL" id="SJOL01009752">
    <property type="protein sequence ID" value="TGZ55861.1"/>
    <property type="molecule type" value="Genomic_DNA"/>
</dbReference>
<dbReference type="AlphaFoldDB" id="A0A4S2L097"/>
<organism evidence="2 3">
    <name type="scientific">Opisthorchis felineus</name>
    <dbReference type="NCBI Taxonomy" id="147828"/>
    <lineage>
        <taxon>Eukaryota</taxon>
        <taxon>Metazoa</taxon>
        <taxon>Spiralia</taxon>
        <taxon>Lophotrochozoa</taxon>
        <taxon>Platyhelminthes</taxon>
        <taxon>Trematoda</taxon>
        <taxon>Digenea</taxon>
        <taxon>Opisthorchiida</taxon>
        <taxon>Opisthorchiata</taxon>
        <taxon>Opisthorchiidae</taxon>
        <taxon>Opisthorchis</taxon>
    </lineage>
</organism>